<dbReference type="AlphaFoldDB" id="G4YJF4"/>
<evidence type="ECO:0000313" key="3">
    <source>
        <dbReference type="Proteomes" id="UP000002640"/>
    </source>
</evidence>
<reference evidence="2 3" key="1">
    <citation type="journal article" date="2006" name="Science">
        <title>Phytophthora genome sequences uncover evolutionary origins and mechanisms of pathogenesis.</title>
        <authorList>
            <person name="Tyler B.M."/>
            <person name="Tripathy S."/>
            <person name="Zhang X."/>
            <person name="Dehal P."/>
            <person name="Jiang R.H."/>
            <person name="Aerts A."/>
            <person name="Arredondo F.D."/>
            <person name="Baxter L."/>
            <person name="Bensasson D."/>
            <person name="Beynon J.L."/>
            <person name="Chapman J."/>
            <person name="Damasceno C.M."/>
            <person name="Dorrance A.E."/>
            <person name="Dou D."/>
            <person name="Dickerman A.W."/>
            <person name="Dubchak I.L."/>
            <person name="Garbelotto M."/>
            <person name="Gijzen M."/>
            <person name="Gordon S.G."/>
            <person name="Govers F."/>
            <person name="Grunwald N.J."/>
            <person name="Huang W."/>
            <person name="Ivors K.L."/>
            <person name="Jones R.W."/>
            <person name="Kamoun S."/>
            <person name="Krampis K."/>
            <person name="Lamour K.H."/>
            <person name="Lee M.K."/>
            <person name="McDonald W.H."/>
            <person name="Medina M."/>
            <person name="Meijer H.J."/>
            <person name="Nordberg E.K."/>
            <person name="Maclean D.J."/>
            <person name="Ospina-Giraldo M.D."/>
            <person name="Morris P.F."/>
            <person name="Phuntumart V."/>
            <person name="Putnam N.H."/>
            <person name="Rash S."/>
            <person name="Rose J.K."/>
            <person name="Sakihama Y."/>
            <person name="Salamov A.A."/>
            <person name="Savidor A."/>
            <person name="Scheuring C.F."/>
            <person name="Smith B.M."/>
            <person name="Sobral B.W."/>
            <person name="Terry A."/>
            <person name="Torto-Alalibo T.A."/>
            <person name="Win J."/>
            <person name="Xu Z."/>
            <person name="Zhang H."/>
            <person name="Grigoriev I.V."/>
            <person name="Rokhsar D.S."/>
            <person name="Boore J.L."/>
        </authorList>
    </citation>
    <scope>NUCLEOTIDE SEQUENCE [LARGE SCALE GENOMIC DNA]</scope>
    <source>
        <strain evidence="2 3">P6497</strain>
    </source>
</reference>
<accession>G4YJF4</accession>
<evidence type="ECO:0000256" key="1">
    <source>
        <dbReference type="SAM" id="MobiDB-lite"/>
    </source>
</evidence>
<dbReference type="KEGG" id="psoj:PHYSODRAFT_468151"/>
<protein>
    <submittedName>
        <fullName evidence="2">Uncharacterized protein</fullName>
    </submittedName>
</protein>
<dbReference type="InParanoid" id="G4YJF4"/>
<dbReference type="PANTHER" id="PTHR34415:SF1">
    <property type="entry name" value="INTEGRASE CATALYTIC DOMAIN-CONTAINING PROTEIN"/>
    <property type="match status" value="1"/>
</dbReference>
<dbReference type="RefSeq" id="XP_009517026.1">
    <property type="nucleotide sequence ID" value="XM_009518731.1"/>
</dbReference>
<organism evidence="2 3">
    <name type="scientific">Phytophthora sojae (strain P6497)</name>
    <name type="common">Soybean stem and root rot agent</name>
    <name type="synonym">Phytophthora megasperma f. sp. glycines</name>
    <dbReference type="NCBI Taxonomy" id="1094619"/>
    <lineage>
        <taxon>Eukaryota</taxon>
        <taxon>Sar</taxon>
        <taxon>Stramenopiles</taxon>
        <taxon>Oomycota</taxon>
        <taxon>Peronosporomycetes</taxon>
        <taxon>Peronosporales</taxon>
        <taxon>Peronosporaceae</taxon>
        <taxon>Phytophthora</taxon>
    </lineage>
</organism>
<evidence type="ECO:0000313" key="2">
    <source>
        <dbReference type="EMBL" id="EGZ29751.1"/>
    </source>
</evidence>
<proteinExistence type="predicted"/>
<feature type="non-terminal residue" evidence="2">
    <location>
        <position position="1"/>
    </location>
</feature>
<dbReference type="Proteomes" id="UP000002640">
    <property type="component" value="Unassembled WGS sequence"/>
</dbReference>
<dbReference type="EMBL" id="JH159151">
    <property type="protein sequence ID" value="EGZ29751.1"/>
    <property type="molecule type" value="Genomic_DNA"/>
</dbReference>
<sequence length="190" mass="21845">FKSYQPVLTELYKRLDGVQQYQIFSIDGSKPGVLACKKGPNSDAEEQDLRRKIDGILTAKGKVARIMTDHIEILPPPPSINAEKKEQMYKSIRPYVPDEFQNDPLYAKPSEDEGAAAKTKKQARLPHRAAMAAAARRTKKDVEWLPKRREQHPARKLLLTPRSASLQRRLKLKMSSREHVVHHFVTYVHW</sequence>
<keyword evidence="3" id="KW-1185">Reference proteome</keyword>
<dbReference type="GeneID" id="20653651"/>
<dbReference type="PANTHER" id="PTHR34415">
    <property type="entry name" value="INTEGRASE CATALYTIC DOMAIN-CONTAINING PROTEIN"/>
    <property type="match status" value="1"/>
</dbReference>
<gene>
    <name evidence="2" type="ORF">PHYSODRAFT_468151</name>
</gene>
<feature type="region of interest" description="Disordered" evidence="1">
    <location>
        <begin position="100"/>
        <end position="122"/>
    </location>
</feature>
<name>G4YJF4_PHYSP</name>